<reference evidence="1 2" key="2">
    <citation type="journal article" date="2017" name="Nature">
        <title>The Apostasia genome and the evolution of orchids.</title>
        <authorList>
            <person name="Zhang G.Q."/>
            <person name="Liu K.W."/>
            <person name="Li Z."/>
            <person name="Lohaus R."/>
            <person name="Hsiao Y.Y."/>
            <person name="Niu S.C."/>
            <person name="Wang J.Y."/>
            <person name="Lin Y.C."/>
            <person name="Xu Q."/>
            <person name="Chen L.J."/>
            <person name="Yoshida K."/>
            <person name="Fujiwara S."/>
            <person name="Wang Z.W."/>
            <person name="Zhang Y.Q."/>
            <person name="Mitsuda N."/>
            <person name="Wang M."/>
            <person name="Liu G.H."/>
            <person name="Pecoraro L."/>
            <person name="Huang H.X."/>
            <person name="Xiao X.J."/>
            <person name="Lin M."/>
            <person name="Wu X.Y."/>
            <person name="Wu W.L."/>
            <person name="Chen Y.Y."/>
            <person name="Chang S.B."/>
            <person name="Sakamoto S."/>
            <person name="Ohme-Takagi M."/>
            <person name="Yagi M."/>
            <person name="Zeng S.J."/>
            <person name="Shen C.Y."/>
            <person name="Yeh C.M."/>
            <person name="Luo Y.B."/>
            <person name="Tsai W.C."/>
            <person name="Van de Peer Y."/>
            <person name="Liu Z.J."/>
        </authorList>
    </citation>
    <scope>NUCLEOTIDE SEQUENCE [LARGE SCALE GENOMIC DNA]</scope>
    <source>
        <tissue evidence="1">The whole plant</tissue>
    </source>
</reference>
<name>A0A2I0X5G8_9ASPA</name>
<dbReference type="Proteomes" id="UP000233837">
    <property type="component" value="Unassembled WGS sequence"/>
</dbReference>
<dbReference type="InterPro" id="IPR040256">
    <property type="entry name" value="At4g02000-like"/>
</dbReference>
<evidence type="ECO:0000313" key="2">
    <source>
        <dbReference type="Proteomes" id="UP000233837"/>
    </source>
</evidence>
<dbReference type="AlphaFoldDB" id="A0A2I0X5G8"/>
<dbReference type="PANTHER" id="PTHR31286">
    <property type="entry name" value="GLYCINE-RICH CELL WALL STRUCTURAL PROTEIN 1.8-LIKE"/>
    <property type="match status" value="1"/>
</dbReference>
<keyword evidence="2" id="KW-1185">Reference proteome</keyword>
<proteinExistence type="predicted"/>
<organism evidence="1 2">
    <name type="scientific">Dendrobium catenatum</name>
    <dbReference type="NCBI Taxonomy" id="906689"/>
    <lineage>
        <taxon>Eukaryota</taxon>
        <taxon>Viridiplantae</taxon>
        <taxon>Streptophyta</taxon>
        <taxon>Embryophyta</taxon>
        <taxon>Tracheophyta</taxon>
        <taxon>Spermatophyta</taxon>
        <taxon>Magnoliopsida</taxon>
        <taxon>Liliopsida</taxon>
        <taxon>Asparagales</taxon>
        <taxon>Orchidaceae</taxon>
        <taxon>Epidendroideae</taxon>
        <taxon>Malaxideae</taxon>
        <taxon>Dendrobiinae</taxon>
        <taxon>Dendrobium</taxon>
    </lineage>
</organism>
<sequence length="172" mass="19803">MHLKWTLDFDIEESPISSVWISFPNLRLHFFNRQILFCMASIFGCSLQTDQAIAVMSRPSIAKVLVELDVSKKYPSKIWIGYEVKGYFQKVDFENFLIFCSFCKMHGHGVNDCFRKHPNLHTAKNSVKQLNEVVEQDVSILILVGNSSQQLEEDPTPLVHIDAINFDTLNHE</sequence>
<protein>
    <submittedName>
        <fullName evidence="1">Uncharacterized protein</fullName>
    </submittedName>
</protein>
<evidence type="ECO:0000313" key="1">
    <source>
        <dbReference type="EMBL" id="PKU83169.1"/>
    </source>
</evidence>
<reference evidence="1 2" key="1">
    <citation type="journal article" date="2016" name="Sci. Rep.">
        <title>The Dendrobium catenatum Lindl. genome sequence provides insights into polysaccharide synthase, floral development and adaptive evolution.</title>
        <authorList>
            <person name="Zhang G.Q."/>
            <person name="Xu Q."/>
            <person name="Bian C."/>
            <person name="Tsai W.C."/>
            <person name="Yeh C.M."/>
            <person name="Liu K.W."/>
            <person name="Yoshida K."/>
            <person name="Zhang L.S."/>
            <person name="Chang S.B."/>
            <person name="Chen F."/>
            <person name="Shi Y."/>
            <person name="Su Y.Y."/>
            <person name="Zhang Y.Q."/>
            <person name="Chen L.J."/>
            <person name="Yin Y."/>
            <person name="Lin M."/>
            <person name="Huang H."/>
            <person name="Deng H."/>
            <person name="Wang Z.W."/>
            <person name="Zhu S.L."/>
            <person name="Zhao X."/>
            <person name="Deng C."/>
            <person name="Niu S.C."/>
            <person name="Huang J."/>
            <person name="Wang M."/>
            <person name="Liu G.H."/>
            <person name="Yang H.J."/>
            <person name="Xiao X.J."/>
            <person name="Hsiao Y.Y."/>
            <person name="Wu W.L."/>
            <person name="Chen Y.Y."/>
            <person name="Mitsuda N."/>
            <person name="Ohme-Takagi M."/>
            <person name="Luo Y.B."/>
            <person name="Van de Peer Y."/>
            <person name="Liu Z.J."/>
        </authorList>
    </citation>
    <scope>NUCLEOTIDE SEQUENCE [LARGE SCALE GENOMIC DNA]</scope>
    <source>
        <tissue evidence="1">The whole plant</tissue>
    </source>
</reference>
<dbReference type="EMBL" id="KZ502136">
    <property type="protein sequence ID" value="PKU83169.1"/>
    <property type="molecule type" value="Genomic_DNA"/>
</dbReference>
<accession>A0A2I0X5G8</accession>
<gene>
    <name evidence="1" type="ORF">MA16_Dca007827</name>
</gene>
<dbReference type="PANTHER" id="PTHR31286:SF165">
    <property type="entry name" value="DUF4283 DOMAIN-CONTAINING PROTEIN"/>
    <property type="match status" value="1"/>
</dbReference>